<dbReference type="Proteomes" id="UP000800041">
    <property type="component" value="Unassembled WGS sequence"/>
</dbReference>
<evidence type="ECO:0000313" key="2">
    <source>
        <dbReference type="EMBL" id="KAF1991966.1"/>
    </source>
</evidence>
<feature type="region of interest" description="Disordered" evidence="1">
    <location>
        <begin position="1"/>
        <end position="72"/>
    </location>
</feature>
<feature type="compositionally biased region" description="Polar residues" evidence="1">
    <location>
        <begin position="37"/>
        <end position="49"/>
    </location>
</feature>
<evidence type="ECO:0000313" key="3">
    <source>
        <dbReference type="Proteomes" id="UP000800041"/>
    </source>
</evidence>
<organism evidence="2 3">
    <name type="scientific">Aulographum hederae CBS 113979</name>
    <dbReference type="NCBI Taxonomy" id="1176131"/>
    <lineage>
        <taxon>Eukaryota</taxon>
        <taxon>Fungi</taxon>
        <taxon>Dikarya</taxon>
        <taxon>Ascomycota</taxon>
        <taxon>Pezizomycotina</taxon>
        <taxon>Dothideomycetes</taxon>
        <taxon>Pleosporomycetidae</taxon>
        <taxon>Aulographales</taxon>
        <taxon>Aulographaceae</taxon>
    </lineage>
</organism>
<protein>
    <submittedName>
        <fullName evidence="2">Uncharacterized protein</fullName>
    </submittedName>
</protein>
<proteinExistence type="predicted"/>
<sequence length="154" mass="17419">MGILYNHKPSHEGDRTGHRGGLGGCNKAPKEMERQAKSPQGRQATNSHNRPPGRGQKNPGSTDEKTSWSWANNPEKVKNHIVLYCPELREQRAYLLAETGTTDIRRVVNNKKTAGKAAQWLLRTNVLAQFKVALEIEEEEMEGWKPFQPLEEMC</sequence>
<dbReference type="AlphaFoldDB" id="A0A6G1HFF5"/>
<evidence type="ECO:0000256" key="1">
    <source>
        <dbReference type="SAM" id="MobiDB-lite"/>
    </source>
</evidence>
<dbReference type="EMBL" id="ML977138">
    <property type="protein sequence ID" value="KAF1991966.1"/>
    <property type="molecule type" value="Genomic_DNA"/>
</dbReference>
<name>A0A6G1HFF5_9PEZI</name>
<gene>
    <name evidence="2" type="ORF">K402DRAFT_416463</name>
</gene>
<keyword evidence="3" id="KW-1185">Reference proteome</keyword>
<accession>A0A6G1HFF5</accession>
<reference evidence="2" key="1">
    <citation type="journal article" date="2020" name="Stud. Mycol.">
        <title>101 Dothideomycetes genomes: a test case for predicting lifestyles and emergence of pathogens.</title>
        <authorList>
            <person name="Haridas S."/>
            <person name="Albert R."/>
            <person name="Binder M."/>
            <person name="Bloem J."/>
            <person name="Labutti K."/>
            <person name="Salamov A."/>
            <person name="Andreopoulos B."/>
            <person name="Baker S."/>
            <person name="Barry K."/>
            <person name="Bills G."/>
            <person name="Bluhm B."/>
            <person name="Cannon C."/>
            <person name="Castanera R."/>
            <person name="Culley D."/>
            <person name="Daum C."/>
            <person name="Ezra D."/>
            <person name="Gonzalez J."/>
            <person name="Henrissat B."/>
            <person name="Kuo A."/>
            <person name="Liang C."/>
            <person name="Lipzen A."/>
            <person name="Lutzoni F."/>
            <person name="Magnuson J."/>
            <person name="Mondo S."/>
            <person name="Nolan M."/>
            <person name="Ohm R."/>
            <person name="Pangilinan J."/>
            <person name="Park H.-J."/>
            <person name="Ramirez L."/>
            <person name="Alfaro M."/>
            <person name="Sun H."/>
            <person name="Tritt A."/>
            <person name="Yoshinaga Y."/>
            <person name="Zwiers L.-H."/>
            <person name="Turgeon B."/>
            <person name="Goodwin S."/>
            <person name="Spatafora J."/>
            <person name="Crous P."/>
            <person name="Grigoriev I."/>
        </authorList>
    </citation>
    <scope>NUCLEOTIDE SEQUENCE</scope>
    <source>
        <strain evidence="2">CBS 113979</strain>
    </source>
</reference>